<dbReference type="Proteomes" id="UP001154282">
    <property type="component" value="Unassembled WGS sequence"/>
</dbReference>
<dbReference type="GO" id="GO:0009538">
    <property type="term" value="C:photosystem I reaction center"/>
    <property type="evidence" value="ECO:0007669"/>
    <property type="project" value="InterPro"/>
</dbReference>
<dbReference type="GO" id="GO:0009535">
    <property type="term" value="C:chloroplast thylakoid membrane"/>
    <property type="evidence" value="ECO:0007669"/>
    <property type="project" value="TreeGrafter"/>
</dbReference>
<comment type="caution">
    <text evidence="1">The sequence shown here is derived from an EMBL/GenBank/DDBJ whole genome shotgun (WGS) entry which is preliminary data.</text>
</comment>
<dbReference type="PANTHER" id="PTHR34939:SF1">
    <property type="entry name" value="PHOTOSYSTEM I REACTION CENTER SUBUNIT III, CHLOROPLASTIC"/>
    <property type="match status" value="1"/>
</dbReference>
<keyword evidence="2" id="KW-1185">Reference proteome</keyword>
<evidence type="ECO:0000313" key="2">
    <source>
        <dbReference type="Proteomes" id="UP001154282"/>
    </source>
</evidence>
<organism evidence="1 2">
    <name type="scientific">Linum tenue</name>
    <dbReference type="NCBI Taxonomy" id="586396"/>
    <lineage>
        <taxon>Eukaryota</taxon>
        <taxon>Viridiplantae</taxon>
        <taxon>Streptophyta</taxon>
        <taxon>Embryophyta</taxon>
        <taxon>Tracheophyta</taxon>
        <taxon>Spermatophyta</taxon>
        <taxon>Magnoliopsida</taxon>
        <taxon>eudicotyledons</taxon>
        <taxon>Gunneridae</taxon>
        <taxon>Pentapetalae</taxon>
        <taxon>rosids</taxon>
        <taxon>fabids</taxon>
        <taxon>Malpighiales</taxon>
        <taxon>Linaceae</taxon>
        <taxon>Linum</taxon>
    </lineage>
</organism>
<evidence type="ECO:0000313" key="1">
    <source>
        <dbReference type="EMBL" id="CAI0375980.1"/>
    </source>
</evidence>
<name>A0AAV0GV72_9ROSI</name>
<dbReference type="EMBL" id="CAMGYJ010000002">
    <property type="protein sequence ID" value="CAI0375980.1"/>
    <property type="molecule type" value="Genomic_DNA"/>
</dbReference>
<dbReference type="InterPro" id="IPR003666">
    <property type="entry name" value="PSI_PsaF"/>
</dbReference>
<gene>
    <name evidence="1" type="ORF">LITE_LOCUS806</name>
</gene>
<dbReference type="PANTHER" id="PTHR34939">
    <property type="entry name" value="PHOTOSYSTEM I REACTION CENTER SUBUNIT III, CHLOROPLASTIC"/>
    <property type="match status" value="1"/>
</dbReference>
<accession>A0AAV0GV72</accession>
<sequence>MLCLQDTLNNNSTRATSSPLKVFSAALAFSSILLFAPLRPLPTSPATPRASSQFANREKLSLKKMELSLKLNAPAMAIKATIEKTKRRFDY</sequence>
<dbReference type="GO" id="GO:0015979">
    <property type="term" value="P:photosynthesis"/>
    <property type="evidence" value="ECO:0007669"/>
    <property type="project" value="InterPro"/>
</dbReference>
<proteinExistence type="predicted"/>
<protein>
    <submittedName>
        <fullName evidence="1">Uncharacterized protein</fullName>
    </submittedName>
</protein>
<dbReference type="AlphaFoldDB" id="A0AAV0GV72"/>
<reference evidence="1" key="1">
    <citation type="submission" date="2022-08" db="EMBL/GenBank/DDBJ databases">
        <authorList>
            <person name="Gutierrez-Valencia J."/>
        </authorList>
    </citation>
    <scope>NUCLEOTIDE SEQUENCE</scope>
</reference>